<protein>
    <recommendedName>
        <fullName evidence="4">Transporter</fullName>
    </recommendedName>
</protein>
<accession>A0ABT3NAN2</accession>
<keyword evidence="1" id="KW-0732">Signal</keyword>
<comment type="caution">
    <text evidence="2">The sequence shown here is derived from an EMBL/GenBank/DDBJ whole genome shotgun (WGS) entry which is preliminary data.</text>
</comment>
<dbReference type="Proteomes" id="UP001209681">
    <property type="component" value="Unassembled WGS sequence"/>
</dbReference>
<feature type="signal peptide" evidence="1">
    <location>
        <begin position="1"/>
        <end position="25"/>
    </location>
</feature>
<proteinExistence type="predicted"/>
<dbReference type="RefSeq" id="WP_265425420.1">
    <property type="nucleotide sequence ID" value="NZ_JAPFPW010000012.1"/>
</dbReference>
<reference evidence="2 3" key="1">
    <citation type="submission" date="2022-11" db="EMBL/GenBank/DDBJ databases">
        <title>Desulfobotulus tamanensis H1 sp. nov. - anaerobic, alkaliphilic, sulphate reducing bacterium isolated from terrestrial mud volcano.</title>
        <authorList>
            <person name="Frolova A."/>
            <person name="Merkel A.Y."/>
            <person name="Slobodkin A.I."/>
        </authorList>
    </citation>
    <scope>NUCLEOTIDE SEQUENCE [LARGE SCALE GENOMIC DNA]</scope>
    <source>
        <strain evidence="2 3">H1</strain>
    </source>
</reference>
<evidence type="ECO:0008006" key="4">
    <source>
        <dbReference type="Google" id="ProtNLM"/>
    </source>
</evidence>
<evidence type="ECO:0000313" key="2">
    <source>
        <dbReference type="EMBL" id="MCW7754504.1"/>
    </source>
</evidence>
<dbReference type="EMBL" id="JAPFPW010000012">
    <property type="protein sequence ID" value="MCW7754504.1"/>
    <property type="molecule type" value="Genomic_DNA"/>
</dbReference>
<keyword evidence="3" id="KW-1185">Reference proteome</keyword>
<evidence type="ECO:0000256" key="1">
    <source>
        <dbReference type="SAM" id="SignalP"/>
    </source>
</evidence>
<gene>
    <name evidence="2" type="ORF">OOT00_10960</name>
</gene>
<sequence length="286" mass="31339">MTKKSGWVIMLFASLVLGSATGAWAGSREASFALFKRSISPVYHWGQNGLITVPKAVTLGKGNFYLAGSAQDAGKIEGDRLFLTAATIMAGTSEDVELGYTRRQFIWDNLDKTDLEMDTFHFKARIFHMTDTFIPQLALGIHAVSLSDNEFNSYDEILFNPYLAATVQIPLGTEKAMLSLTGVAEVLYNEGETGQAFFSAGADLGFWETLYLVAEIQGINLDDGDPIVNIGARVKAGWFSLGVSLFNALEDKSGELGQEKEDSRYWMGYAAVEIPLGTMLRGKQDR</sequence>
<evidence type="ECO:0000313" key="3">
    <source>
        <dbReference type="Proteomes" id="UP001209681"/>
    </source>
</evidence>
<feature type="chain" id="PRO_5045567117" description="Transporter" evidence="1">
    <location>
        <begin position="26"/>
        <end position="286"/>
    </location>
</feature>
<name>A0ABT3NAN2_9BACT</name>
<organism evidence="2 3">
    <name type="scientific">Desulfobotulus pelophilus</name>
    <dbReference type="NCBI Taxonomy" id="2823377"/>
    <lineage>
        <taxon>Bacteria</taxon>
        <taxon>Pseudomonadati</taxon>
        <taxon>Thermodesulfobacteriota</taxon>
        <taxon>Desulfobacteria</taxon>
        <taxon>Desulfobacterales</taxon>
        <taxon>Desulfobacteraceae</taxon>
        <taxon>Desulfobotulus</taxon>
    </lineage>
</organism>